<keyword evidence="5" id="KW-0805">Transcription regulation</keyword>
<dbReference type="RefSeq" id="WP_353063488.1">
    <property type="nucleotide sequence ID" value="NZ_CP132942.1"/>
</dbReference>
<evidence type="ECO:0000259" key="10">
    <source>
        <dbReference type="Pfam" id="PF04963"/>
    </source>
</evidence>
<evidence type="ECO:0000256" key="4">
    <source>
        <dbReference type="ARBA" id="ARBA00022695"/>
    </source>
</evidence>
<dbReference type="InterPro" id="IPR007634">
    <property type="entry name" value="RNA_pol_sigma_54_DNA-bd"/>
</dbReference>
<dbReference type="GO" id="GO:0001216">
    <property type="term" value="F:DNA-binding transcription activator activity"/>
    <property type="evidence" value="ECO:0007669"/>
    <property type="project" value="InterPro"/>
</dbReference>
<accession>A0AAU7ZNX0</accession>
<dbReference type="Pfam" id="PF04963">
    <property type="entry name" value="Sigma54_CBD"/>
    <property type="match status" value="2"/>
</dbReference>
<dbReference type="PROSITE" id="PS00717">
    <property type="entry name" value="SIGMA54_1"/>
    <property type="match status" value="1"/>
</dbReference>
<dbReference type="Gene3D" id="1.10.10.1330">
    <property type="entry name" value="RNA polymerase sigma-54 factor, core-binding domain"/>
    <property type="match status" value="1"/>
</dbReference>
<dbReference type="GO" id="GO:0006352">
    <property type="term" value="P:DNA-templated transcription initiation"/>
    <property type="evidence" value="ECO:0007669"/>
    <property type="project" value="InterPro"/>
</dbReference>
<name>A0AAU7ZNX0_9BACT</name>
<sequence length="579" mass="65184">MLLQPKLNLKVSQRQVLTPGLVQMVSVLALNKLELREMINTEMVENPVLEELEETVVSLDERAGIEGDRERSAEEVAAESERVEKDPFDEIDFGSYFQDYLDPGFRTASNFEEYDKPSFENFLSQPSTLSDHLAWQLGSLTLTPEVRAAAELVVGNLNENGYLTASDEELVEALMQMREPERSEPIPFERGTRSKPPHVWDIPEVGGVEDGAVQDGSVDLAAASDETVGAFLAAVREARKVVNFLDPVGVGSRDLRECLLIQICAQQGEAALVLRRQQAHTAAAAAAKNGAASEEDYGAVEAVAAVDNPGREDVFSIATHIVTNCLPLLQKKDMRELTRSCGRTADDVNAAVEFIRTLDPRPGQRYNQSETRLIEPDVAFVKRDDVYVVLMNEEDMPTLRLNQGYRKMLQQKQTEKEVKEYVKERYKSAIQLLRNIEQRKNTIVRTCEVIVRRQQEFLEHGVNALKPMMIKEVAEEIGVHPSTVSRAVANKYVHTSQGVFELRFFFSEGVNGPEGGDLPLVLLKRKVKKLIEEEDERKPLTDDQLAAELQRQGIQVTRRTVAKYREDMQIPSTHQRRVR</sequence>
<evidence type="ECO:0000259" key="9">
    <source>
        <dbReference type="Pfam" id="PF04552"/>
    </source>
</evidence>
<dbReference type="AlphaFoldDB" id="A0AAU7ZNX0"/>
<keyword evidence="7" id="KW-0238">DNA-binding</keyword>
<dbReference type="GO" id="GO:0003677">
    <property type="term" value="F:DNA binding"/>
    <property type="evidence" value="ECO:0007669"/>
    <property type="project" value="UniProtKB-KW"/>
</dbReference>
<dbReference type="InterPro" id="IPR038709">
    <property type="entry name" value="RpoN_core-bd_sf"/>
</dbReference>
<feature type="domain" description="RNA polymerase sigma factor 54 core-binding" evidence="10">
    <location>
        <begin position="231"/>
        <end position="405"/>
    </location>
</feature>
<dbReference type="GO" id="GO:0000428">
    <property type="term" value="C:DNA-directed RNA polymerase complex"/>
    <property type="evidence" value="ECO:0007669"/>
    <property type="project" value="UniProtKB-KW"/>
</dbReference>
<keyword evidence="6" id="KW-0731">Sigma factor</keyword>
<dbReference type="InterPro" id="IPR007046">
    <property type="entry name" value="RNA_pol_sigma_54_core-bd"/>
</dbReference>
<dbReference type="Pfam" id="PF00309">
    <property type="entry name" value="Sigma54_AID"/>
    <property type="match status" value="1"/>
</dbReference>
<dbReference type="EMBL" id="CP132942">
    <property type="protein sequence ID" value="XCB32645.1"/>
    <property type="molecule type" value="Genomic_DNA"/>
</dbReference>
<dbReference type="GO" id="GO:0016987">
    <property type="term" value="F:sigma factor activity"/>
    <property type="evidence" value="ECO:0007669"/>
    <property type="project" value="UniProtKB-KW"/>
</dbReference>
<dbReference type="Pfam" id="PF04552">
    <property type="entry name" value="Sigma54_DBD"/>
    <property type="match status" value="1"/>
</dbReference>
<proteinExistence type="inferred from homology"/>
<evidence type="ECO:0000256" key="5">
    <source>
        <dbReference type="ARBA" id="ARBA00023015"/>
    </source>
</evidence>
<evidence type="ECO:0000256" key="8">
    <source>
        <dbReference type="ARBA" id="ARBA00023163"/>
    </source>
</evidence>
<dbReference type="InterPro" id="IPR000394">
    <property type="entry name" value="RNA_pol_sigma_54"/>
</dbReference>
<evidence type="ECO:0000256" key="3">
    <source>
        <dbReference type="ARBA" id="ARBA00022679"/>
    </source>
</evidence>
<dbReference type="NCBIfam" id="TIGR02395">
    <property type="entry name" value="rpoN_sigma"/>
    <property type="match status" value="1"/>
</dbReference>
<evidence type="ECO:0000313" key="11">
    <source>
        <dbReference type="EMBL" id="XCB32645.1"/>
    </source>
</evidence>
<dbReference type="PROSITE" id="PS50044">
    <property type="entry name" value="SIGMA54_3"/>
    <property type="match status" value="1"/>
</dbReference>
<evidence type="ECO:0000256" key="7">
    <source>
        <dbReference type="ARBA" id="ARBA00023125"/>
    </source>
</evidence>
<dbReference type="KEGG" id="tpsc:RBB77_19770"/>
<organism evidence="11">
    <name type="scientific">Tunturiibacter psychrotolerans</name>
    <dbReference type="NCBI Taxonomy" id="3069686"/>
    <lineage>
        <taxon>Bacteria</taxon>
        <taxon>Pseudomonadati</taxon>
        <taxon>Acidobacteriota</taxon>
        <taxon>Terriglobia</taxon>
        <taxon>Terriglobales</taxon>
        <taxon>Acidobacteriaceae</taxon>
        <taxon>Tunturiibacter</taxon>
    </lineage>
</organism>
<dbReference type="PROSITE" id="PS00718">
    <property type="entry name" value="SIGMA54_2"/>
    <property type="match status" value="1"/>
</dbReference>
<dbReference type="GO" id="GO:0016779">
    <property type="term" value="F:nucleotidyltransferase activity"/>
    <property type="evidence" value="ECO:0007669"/>
    <property type="project" value="UniProtKB-KW"/>
</dbReference>
<dbReference type="PANTHER" id="PTHR32248:SF4">
    <property type="entry name" value="RNA POLYMERASE SIGMA-54 FACTOR"/>
    <property type="match status" value="1"/>
</dbReference>
<feature type="domain" description="RNA polymerase sigma factor 54 core-binding" evidence="10">
    <location>
        <begin position="119"/>
        <end position="179"/>
    </location>
</feature>
<evidence type="ECO:0000256" key="6">
    <source>
        <dbReference type="ARBA" id="ARBA00023082"/>
    </source>
</evidence>
<feature type="domain" description="RNA polymerase sigma factor 54 DNA-binding" evidence="9">
    <location>
        <begin position="420"/>
        <end position="577"/>
    </location>
</feature>
<keyword evidence="4" id="KW-0548">Nucleotidyltransferase</keyword>
<dbReference type="Gene3D" id="1.10.10.60">
    <property type="entry name" value="Homeodomain-like"/>
    <property type="match status" value="1"/>
</dbReference>
<protein>
    <submittedName>
        <fullName evidence="11">RNA polymerase factor sigma-54</fullName>
    </submittedName>
</protein>
<gene>
    <name evidence="11" type="primary">rpoN</name>
    <name evidence="11" type="ORF">RBB77_19770</name>
</gene>
<evidence type="ECO:0000256" key="2">
    <source>
        <dbReference type="ARBA" id="ARBA00022478"/>
    </source>
</evidence>
<dbReference type="PIRSF" id="PIRSF000774">
    <property type="entry name" value="RpoN"/>
    <property type="match status" value="1"/>
</dbReference>
<keyword evidence="8" id="KW-0804">Transcription</keyword>
<reference evidence="11" key="2">
    <citation type="journal article" date="2024" name="Environ. Microbiol.">
        <title>Genome analysis and description of Tunturibacter gen. nov. expands the diversity of Terriglobia in tundra soils.</title>
        <authorList>
            <person name="Messyasz A."/>
            <person name="Mannisto M.K."/>
            <person name="Kerkhof L.J."/>
            <person name="Haggblom M.M."/>
        </authorList>
    </citation>
    <scope>NUCLEOTIDE SEQUENCE</scope>
    <source>
        <strain evidence="11">X5P6</strain>
    </source>
</reference>
<keyword evidence="3" id="KW-0808">Transferase</keyword>
<keyword evidence="2" id="KW-0240">DNA-directed RNA polymerase</keyword>
<comment type="similarity">
    <text evidence="1">Belongs to the sigma-54 factor family.</text>
</comment>
<evidence type="ECO:0000256" key="1">
    <source>
        <dbReference type="ARBA" id="ARBA00008798"/>
    </source>
</evidence>
<reference evidence="11" key="1">
    <citation type="submission" date="2023-08" db="EMBL/GenBank/DDBJ databases">
        <authorList>
            <person name="Messyasz A."/>
            <person name="Mannisto M.K."/>
            <person name="Kerkhof L.J."/>
            <person name="Haggblom M."/>
        </authorList>
    </citation>
    <scope>NUCLEOTIDE SEQUENCE</scope>
    <source>
        <strain evidence="11">X5P6</strain>
    </source>
</reference>
<dbReference type="PANTHER" id="PTHR32248">
    <property type="entry name" value="RNA POLYMERASE SIGMA-54 FACTOR"/>
    <property type="match status" value="1"/>
</dbReference>